<sequence length="1168" mass="136455">MKFNENINTLSTICIILTFIYSIVLIVDELFNIGYFTYKYTYLYNYGTFIDNFNNTQSIEYETNRFNVYNNIDKFYLYKDNFNMSYFNYLIIVIAILLTIIICVGYAVFFYDKFIYSQPESCSFTPDDQHMSYIKQFMRCICDNCHEIIPNCSFNYIVLLILLILIPSSYLFKLVFKVDFTPSSNTSLFNIIYILLFIVLLFYYSYVLYSNSNDENKLITTISYILLTIIFIASGYIFKYIYNTYTGKIFNTTTSSTLFYDIYKQSAPVKPKQPIKPMYKGKDVLKTFVYKKDNEEKYPDYDMMKRLYEEYNDYLKNYDNEMKIYTEKYNIYKNTLTQFPAETNIISIIITLLGLDNKTILIIYALLISLFIFSAFLKEDEKTIINLCIKYTICILTIIILLNAILYYNTYINKYIIYEPLAHYKNDIAIANTKLNLLIDSSDGDKFYKKLTNSGDSDTSTSKPDEITKSDILESITELTYDPKQFNSPNLKTINSNIVNVYDVNTPDIDNNNKEVDGYFRVNVGESYDNTIDYFYTNIFTNISNYSNINNTPSIVQSFNFYFNENQKRTFDTINYFKSYYSYIYYDLILQKSLCNSILSYTQLTNIYANILKKNINKIDNIIKSYNLQQFITLNKDGTDKYSNDINNVLTNKIQTVNDDKIKRITDTINIIYNKLNNINISSFYILTKIIDFEYDSSSVNKLDIKVTSYSVLFITGIVNTGTLTNALTDNKDISQFSSNSNYYKLPVKITDNNNNEYKIKFTPTTGSNIIVNYFVSTQNERKDLMYDNNKLILSSSNKYYRTAGTPDTIETISSQKQLPLKCYYYNGRSIISTILNVFYNKLYNLKTAFSYITLQQNMLYSADLTDDKLYNTLWTGVALYNNLFNTASTYIPDSGNIYTIVDYKNDNLAFIILLYNIYLIDTDNLESDIRDTLDYIIYNDINITTDFNNFKSDNLKSFDSIKSKINYNNKSDNITIYNNNSNIISIIIKLFKNLIAVIKSEIFKSTKLCNDITTAKTKLDKEVALYKYITSNYDITSSRTKYNDALNIAIKSHPDDTKLNDAINKLNNIIKYYFNICIFLLKNGLSTDNSNDEMSGILDGYKFYNTDNSNIVKEILYINSNYYNKYYKLTTKQISQQQVNIDNVSYNFIILMIIFLLILGEPIFIKS</sequence>
<accession>A0A6C0DLF3</accession>
<feature type="transmembrane region" description="Helical" evidence="2">
    <location>
        <begin position="1145"/>
        <end position="1166"/>
    </location>
</feature>
<name>A0A6C0DLF3_9ZZZZ</name>
<dbReference type="AlphaFoldDB" id="A0A6C0DLF3"/>
<reference evidence="3" key="1">
    <citation type="journal article" date="2020" name="Nature">
        <title>Giant virus diversity and host interactions through global metagenomics.</title>
        <authorList>
            <person name="Schulz F."/>
            <person name="Roux S."/>
            <person name="Paez-Espino D."/>
            <person name="Jungbluth S."/>
            <person name="Walsh D.A."/>
            <person name="Denef V.J."/>
            <person name="McMahon K.D."/>
            <person name="Konstantinidis K.T."/>
            <person name="Eloe-Fadrosh E.A."/>
            <person name="Kyrpides N.C."/>
            <person name="Woyke T."/>
        </authorList>
    </citation>
    <scope>NUCLEOTIDE SEQUENCE</scope>
    <source>
        <strain evidence="3">GVMAG-M-3300023174-30</strain>
    </source>
</reference>
<feature type="transmembrane region" description="Helical" evidence="2">
    <location>
        <begin position="86"/>
        <end position="111"/>
    </location>
</feature>
<evidence type="ECO:0000256" key="1">
    <source>
        <dbReference type="SAM" id="Coils"/>
    </source>
</evidence>
<keyword evidence="1" id="KW-0175">Coiled coil</keyword>
<feature type="transmembrane region" description="Helical" evidence="2">
    <location>
        <begin position="359"/>
        <end position="377"/>
    </location>
</feature>
<dbReference type="EMBL" id="MN739644">
    <property type="protein sequence ID" value="QHT17788.1"/>
    <property type="molecule type" value="Genomic_DNA"/>
</dbReference>
<keyword evidence="2" id="KW-1133">Transmembrane helix</keyword>
<protein>
    <submittedName>
        <fullName evidence="3">Uncharacterized protein</fullName>
    </submittedName>
</protein>
<feature type="transmembrane region" description="Helical" evidence="2">
    <location>
        <begin position="156"/>
        <end position="176"/>
    </location>
</feature>
<keyword evidence="2" id="KW-0812">Transmembrane</keyword>
<proteinExistence type="predicted"/>
<feature type="coiled-coil region" evidence="1">
    <location>
        <begin position="301"/>
        <end position="335"/>
    </location>
</feature>
<feature type="transmembrane region" description="Helical" evidence="2">
    <location>
        <begin position="389"/>
        <end position="408"/>
    </location>
</feature>
<feature type="transmembrane region" description="Helical" evidence="2">
    <location>
        <begin position="7"/>
        <end position="27"/>
    </location>
</feature>
<feature type="transmembrane region" description="Helical" evidence="2">
    <location>
        <begin position="188"/>
        <end position="209"/>
    </location>
</feature>
<feature type="transmembrane region" description="Helical" evidence="2">
    <location>
        <begin position="221"/>
        <end position="242"/>
    </location>
</feature>
<keyword evidence="2" id="KW-0472">Membrane</keyword>
<organism evidence="3">
    <name type="scientific">viral metagenome</name>
    <dbReference type="NCBI Taxonomy" id="1070528"/>
    <lineage>
        <taxon>unclassified sequences</taxon>
        <taxon>metagenomes</taxon>
        <taxon>organismal metagenomes</taxon>
    </lineage>
</organism>
<evidence type="ECO:0000256" key="2">
    <source>
        <dbReference type="SAM" id="Phobius"/>
    </source>
</evidence>
<evidence type="ECO:0000313" key="3">
    <source>
        <dbReference type="EMBL" id="QHT17788.1"/>
    </source>
</evidence>